<sequence length="57" mass="6535">MIAEKPPTPPVQCMAAPQVRIVESTDIFRGQTEIMIRHEGVIYRMKITRQGKLILNK</sequence>
<dbReference type="Gene3D" id="2.10.70.10">
    <property type="entry name" value="Complement Module, domain 1"/>
    <property type="match status" value="1"/>
</dbReference>
<evidence type="ECO:0000313" key="1">
    <source>
        <dbReference type="EMBL" id="RAX42836.1"/>
    </source>
</evidence>
<organism evidence="1 2">
    <name type="scientific">Rhizobium tropici</name>
    <dbReference type="NCBI Taxonomy" id="398"/>
    <lineage>
        <taxon>Bacteria</taxon>
        <taxon>Pseudomonadati</taxon>
        <taxon>Pseudomonadota</taxon>
        <taxon>Alphaproteobacteria</taxon>
        <taxon>Hyphomicrobiales</taxon>
        <taxon>Rhizobiaceae</taxon>
        <taxon>Rhizobium/Agrobacterium group</taxon>
        <taxon>Rhizobium</taxon>
    </lineage>
</organism>
<evidence type="ECO:0000313" key="2">
    <source>
        <dbReference type="Proteomes" id="UP000251205"/>
    </source>
</evidence>
<accession>A0A329YHJ2</accession>
<dbReference type="OrthoDB" id="7870498at2"/>
<dbReference type="Pfam" id="PF10636">
    <property type="entry name" value="hemP"/>
    <property type="match status" value="1"/>
</dbReference>
<comment type="caution">
    <text evidence="1">The sequence shown here is derived from an EMBL/GenBank/DDBJ whole genome shotgun (WGS) entry which is preliminary data.</text>
</comment>
<proteinExistence type="predicted"/>
<protein>
    <submittedName>
        <fullName evidence="1">Hemin uptake protein HemP</fullName>
    </submittedName>
</protein>
<gene>
    <name evidence="1" type="ORF">DQ393_03435</name>
</gene>
<dbReference type="RefSeq" id="WP_112340564.1">
    <property type="nucleotide sequence ID" value="NZ_QMKK01000020.1"/>
</dbReference>
<dbReference type="InterPro" id="IPR019600">
    <property type="entry name" value="Hemin_uptake_protein_HemP"/>
</dbReference>
<name>A0A329YHJ2_RHITR</name>
<dbReference type="Proteomes" id="UP000251205">
    <property type="component" value="Unassembled WGS sequence"/>
</dbReference>
<reference evidence="1 2" key="1">
    <citation type="submission" date="2018-06" db="EMBL/GenBank/DDBJ databases">
        <title>Whole Genome Sequence of an efficient microsymbiont, Rhizobium tropici.</title>
        <authorList>
            <person name="Srinivasan R."/>
            <person name="Singh H.V."/>
            <person name="Srivastava R."/>
            <person name="Kumari B."/>
            <person name="Radhakrishna A."/>
        </authorList>
    </citation>
    <scope>NUCLEOTIDE SEQUENCE [LARGE SCALE GENOMIC DNA]</scope>
    <source>
        <strain evidence="1 2">IGFRI Rhizo-19</strain>
    </source>
</reference>
<dbReference type="EMBL" id="QMKK01000020">
    <property type="protein sequence ID" value="RAX42836.1"/>
    <property type="molecule type" value="Genomic_DNA"/>
</dbReference>
<dbReference type="AlphaFoldDB" id="A0A329YHJ2"/>